<evidence type="ECO:0000256" key="1">
    <source>
        <dbReference type="ARBA" id="ARBA00013260"/>
    </source>
</evidence>
<name>A0AAE1W937_9LAMI</name>
<dbReference type="Pfam" id="PF01981">
    <property type="entry name" value="PTH2"/>
    <property type="match status" value="2"/>
</dbReference>
<dbReference type="InterPro" id="IPR023476">
    <property type="entry name" value="Pep_tRNA_hydro_II_dom_sf"/>
</dbReference>
<evidence type="ECO:0000313" key="4">
    <source>
        <dbReference type="EMBL" id="KAK4389040.1"/>
    </source>
</evidence>
<accession>A0AAE1W937</accession>
<reference evidence="4" key="2">
    <citation type="journal article" date="2024" name="Plant">
        <title>Genomic evolution and insights into agronomic trait innovations of Sesamum species.</title>
        <authorList>
            <person name="Miao H."/>
            <person name="Wang L."/>
            <person name="Qu L."/>
            <person name="Liu H."/>
            <person name="Sun Y."/>
            <person name="Le M."/>
            <person name="Wang Q."/>
            <person name="Wei S."/>
            <person name="Zheng Y."/>
            <person name="Lin W."/>
            <person name="Duan Y."/>
            <person name="Cao H."/>
            <person name="Xiong S."/>
            <person name="Wang X."/>
            <person name="Wei L."/>
            <person name="Li C."/>
            <person name="Ma Q."/>
            <person name="Ju M."/>
            <person name="Zhao R."/>
            <person name="Li G."/>
            <person name="Mu C."/>
            <person name="Tian Q."/>
            <person name="Mei H."/>
            <person name="Zhang T."/>
            <person name="Gao T."/>
            <person name="Zhang H."/>
        </authorList>
    </citation>
    <scope>NUCLEOTIDE SEQUENCE</scope>
    <source>
        <strain evidence="4">K16</strain>
    </source>
</reference>
<dbReference type="GO" id="GO:0004045">
    <property type="term" value="F:peptidyl-tRNA hydrolase activity"/>
    <property type="evidence" value="ECO:0007669"/>
    <property type="project" value="UniProtKB-EC"/>
</dbReference>
<keyword evidence="2 4" id="KW-0378">Hydrolase</keyword>
<sequence length="219" mass="24004">MASMLMPRCPLLKPHLESRAARITPGTTIFLRTAARMESSSSANATPDSADIAQGTESSAADTVVQYVVLRRDLIDTWPLGSVVTQGCHASVAAIWLHKEDPDTLLYCSPPNLDSMHKANLYILLSFLRNSGRVSEIILLNILLRAYQSVTTSLSVKIQVTLEVKGEAQILNLADKLKASGVAHKLWIEQPENIPTCLATKPYPKSTVSSFFKKLKLCK</sequence>
<dbReference type="Gene3D" id="3.40.1490.10">
    <property type="entry name" value="Bit1"/>
    <property type="match status" value="1"/>
</dbReference>
<evidence type="ECO:0000313" key="5">
    <source>
        <dbReference type="Proteomes" id="UP001289374"/>
    </source>
</evidence>
<dbReference type="InterPro" id="IPR042237">
    <property type="entry name" value="PTRHD1"/>
</dbReference>
<dbReference type="CDD" id="cd02429">
    <property type="entry name" value="PTH2_like"/>
    <property type="match status" value="1"/>
</dbReference>
<gene>
    <name evidence="4" type="ORF">Sango_2241000</name>
</gene>
<dbReference type="Proteomes" id="UP001289374">
    <property type="component" value="Unassembled WGS sequence"/>
</dbReference>
<organism evidence="4 5">
    <name type="scientific">Sesamum angolense</name>
    <dbReference type="NCBI Taxonomy" id="2727404"/>
    <lineage>
        <taxon>Eukaryota</taxon>
        <taxon>Viridiplantae</taxon>
        <taxon>Streptophyta</taxon>
        <taxon>Embryophyta</taxon>
        <taxon>Tracheophyta</taxon>
        <taxon>Spermatophyta</taxon>
        <taxon>Magnoliopsida</taxon>
        <taxon>eudicotyledons</taxon>
        <taxon>Gunneridae</taxon>
        <taxon>Pentapetalae</taxon>
        <taxon>asterids</taxon>
        <taxon>lamiids</taxon>
        <taxon>Lamiales</taxon>
        <taxon>Pedaliaceae</taxon>
        <taxon>Sesamum</taxon>
    </lineage>
</organism>
<comment type="caution">
    <text evidence="4">The sequence shown here is derived from an EMBL/GenBank/DDBJ whole genome shotgun (WGS) entry which is preliminary data.</text>
</comment>
<evidence type="ECO:0000256" key="2">
    <source>
        <dbReference type="ARBA" id="ARBA00022801"/>
    </source>
</evidence>
<dbReference type="PANTHER" id="PTHR46194">
    <property type="entry name" value="PEPTIDYL-TRNA HYDROLASE PTRHD1-RELATED"/>
    <property type="match status" value="1"/>
</dbReference>
<proteinExistence type="predicted"/>
<dbReference type="PANTHER" id="PTHR46194:SF1">
    <property type="entry name" value="PEPTIDYL-TRNA HYDROLASE PTRHD1-RELATED"/>
    <property type="match status" value="1"/>
</dbReference>
<keyword evidence="5" id="KW-1185">Reference proteome</keyword>
<dbReference type="InterPro" id="IPR002833">
    <property type="entry name" value="PTH2"/>
</dbReference>
<dbReference type="AlphaFoldDB" id="A0AAE1W937"/>
<dbReference type="EC" id="3.1.1.29" evidence="1"/>
<comment type="catalytic activity">
    <reaction evidence="3">
        <text>an N-acyl-L-alpha-aminoacyl-tRNA + H2O = an N-acyl-L-amino acid + a tRNA + H(+)</text>
        <dbReference type="Rhea" id="RHEA:54448"/>
        <dbReference type="Rhea" id="RHEA-COMP:10123"/>
        <dbReference type="Rhea" id="RHEA-COMP:13883"/>
        <dbReference type="ChEBI" id="CHEBI:15377"/>
        <dbReference type="ChEBI" id="CHEBI:15378"/>
        <dbReference type="ChEBI" id="CHEBI:59874"/>
        <dbReference type="ChEBI" id="CHEBI:78442"/>
        <dbReference type="ChEBI" id="CHEBI:138191"/>
        <dbReference type="EC" id="3.1.1.29"/>
    </reaction>
</comment>
<dbReference type="SUPFAM" id="SSF102462">
    <property type="entry name" value="Peptidyl-tRNA hydrolase II"/>
    <property type="match status" value="2"/>
</dbReference>
<reference evidence="4" key="1">
    <citation type="submission" date="2020-06" db="EMBL/GenBank/DDBJ databases">
        <authorList>
            <person name="Li T."/>
            <person name="Hu X."/>
            <person name="Zhang T."/>
            <person name="Song X."/>
            <person name="Zhang H."/>
            <person name="Dai N."/>
            <person name="Sheng W."/>
            <person name="Hou X."/>
            <person name="Wei L."/>
        </authorList>
    </citation>
    <scope>NUCLEOTIDE SEQUENCE</scope>
    <source>
        <strain evidence="4">K16</strain>
        <tissue evidence="4">Leaf</tissue>
    </source>
</reference>
<protein>
    <recommendedName>
        <fullName evidence="1">peptidyl-tRNA hydrolase</fullName>
        <ecNumber evidence="1">3.1.1.29</ecNumber>
    </recommendedName>
</protein>
<dbReference type="EMBL" id="JACGWL010000013">
    <property type="protein sequence ID" value="KAK4389040.1"/>
    <property type="molecule type" value="Genomic_DNA"/>
</dbReference>
<evidence type="ECO:0000256" key="3">
    <source>
        <dbReference type="ARBA" id="ARBA00048707"/>
    </source>
</evidence>